<dbReference type="InterPro" id="IPR037185">
    <property type="entry name" value="EmrE-like"/>
</dbReference>
<feature type="transmembrane region" description="Helical" evidence="6">
    <location>
        <begin position="246"/>
        <end position="265"/>
    </location>
</feature>
<comment type="similarity">
    <text evidence="2 6">Belongs to the drug/metabolite transporter (DMT) superfamily. Plant drug/metabolite exporter (P-DME) (TC 2.A.7.4) family.</text>
</comment>
<reference evidence="8 9" key="1">
    <citation type="journal article" date="2012" name="Nat. Biotechnol.">
        <title>Draft genome sequence of pigeonpea (Cajanus cajan), an orphan legume crop of resource-poor farmers.</title>
        <authorList>
            <person name="Varshney R.K."/>
            <person name="Chen W."/>
            <person name="Li Y."/>
            <person name="Bharti A.K."/>
            <person name="Saxena R.K."/>
            <person name="Schlueter J.A."/>
            <person name="Donoghue M.T."/>
            <person name="Azam S."/>
            <person name="Fan G."/>
            <person name="Whaley A.M."/>
            <person name="Farmer A.D."/>
            <person name="Sheridan J."/>
            <person name="Iwata A."/>
            <person name="Tuteja R."/>
            <person name="Penmetsa R.V."/>
            <person name="Wu W."/>
            <person name="Upadhyaya H.D."/>
            <person name="Yang S.P."/>
            <person name="Shah T."/>
            <person name="Saxena K.B."/>
            <person name="Michael T."/>
            <person name="McCombie W.R."/>
            <person name="Yang B."/>
            <person name="Zhang G."/>
            <person name="Yang H."/>
            <person name="Wang J."/>
            <person name="Spillane C."/>
            <person name="Cook D.R."/>
            <person name="May G.D."/>
            <person name="Xu X."/>
            <person name="Jackson S.A."/>
        </authorList>
    </citation>
    <scope>NUCLEOTIDE SEQUENCE [LARGE SCALE GENOMIC DNA]</scope>
    <source>
        <strain evidence="9">cv. Asha</strain>
    </source>
</reference>
<evidence type="ECO:0000256" key="6">
    <source>
        <dbReference type="RuleBase" id="RU363077"/>
    </source>
</evidence>
<feature type="transmembrane region" description="Helical" evidence="6">
    <location>
        <begin position="211"/>
        <end position="234"/>
    </location>
</feature>
<feature type="transmembrane region" description="Helical" evidence="6">
    <location>
        <begin position="303"/>
        <end position="322"/>
    </location>
</feature>
<feature type="transmembrane region" description="Helical" evidence="6">
    <location>
        <begin position="21"/>
        <end position="40"/>
    </location>
</feature>
<feature type="transmembrane region" description="Helical" evidence="6">
    <location>
        <begin position="277"/>
        <end position="297"/>
    </location>
</feature>
<dbReference type="GO" id="GO:0016020">
    <property type="term" value="C:membrane"/>
    <property type="evidence" value="ECO:0007669"/>
    <property type="project" value="UniProtKB-SubCell"/>
</dbReference>
<feature type="transmembrane region" description="Helical" evidence="6">
    <location>
        <begin position="76"/>
        <end position="98"/>
    </location>
</feature>
<feature type="domain" description="EamA" evidence="7">
    <location>
        <begin position="18"/>
        <end position="154"/>
    </location>
</feature>
<proteinExistence type="inferred from homology"/>
<dbReference type="GO" id="GO:0022857">
    <property type="term" value="F:transmembrane transporter activity"/>
    <property type="evidence" value="ECO:0007669"/>
    <property type="project" value="InterPro"/>
</dbReference>
<feature type="transmembrane region" description="Helical" evidence="6">
    <location>
        <begin position="138"/>
        <end position="158"/>
    </location>
</feature>
<feature type="transmembrane region" description="Helical" evidence="6">
    <location>
        <begin position="46"/>
        <end position="64"/>
    </location>
</feature>
<dbReference type="SUPFAM" id="SSF103481">
    <property type="entry name" value="Multidrug resistance efflux transporter EmrE"/>
    <property type="match status" value="2"/>
</dbReference>
<sequence>MARWMYGTDNYSLPCDGMVMAMLAHSVSMLLIKVAITNGINKYVMVAYSYSLSTIMLLPFLFFLHRSKRPSLTLSALCAFFLLSLFGSSGDMMTYAGIELSSPTLASAMLSLVPAFTFVLALIFRMEEVHWTHYSSQAKVLGTIVSIAGAFVMILYKGPTIFAIVSDSSNKLQFSPQLNWVVGGIFCVGSSLVSSMWYIYQASVAKKYSSVTVIVFFQLLFSTILSVVIALIKVSDPTEWKLKLDMGLIAILYQAIGATLIRYTLCTWCVHRTGPLFCAMFKPLGIIFTVCMGAIFLGDDFNLGSVIGSAIISVGFYALVWGKYKEESNIENLGSSSHNAPLLQYVA</sequence>
<evidence type="ECO:0000256" key="4">
    <source>
        <dbReference type="ARBA" id="ARBA00022989"/>
    </source>
</evidence>
<keyword evidence="5 6" id="KW-0472">Membrane</keyword>
<dbReference type="AlphaFoldDB" id="A0A151TGL1"/>
<organism evidence="8 9">
    <name type="scientific">Cajanus cajan</name>
    <name type="common">Pigeon pea</name>
    <name type="synonym">Cajanus indicus</name>
    <dbReference type="NCBI Taxonomy" id="3821"/>
    <lineage>
        <taxon>Eukaryota</taxon>
        <taxon>Viridiplantae</taxon>
        <taxon>Streptophyta</taxon>
        <taxon>Embryophyta</taxon>
        <taxon>Tracheophyta</taxon>
        <taxon>Spermatophyta</taxon>
        <taxon>Magnoliopsida</taxon>
        <taxon>eudicotyledons</taxon>
        <taxon>Gunneridae</taxon>
        <taxon>Pentapetalae</taxon>
        <taxon>rosids</taxon>
        <taxon>fabids</taxon>
        <taxon>Fabales</taxon>
        <taxon>Fabaceae</taxon>
        <taxon>Papilionoideae</taxon>
        <taxon>50 kb inversion clade</taxon>
        <taxon>NPAAA clade</taxon>
        <taxon>indigoferoid/millettioid clade</taxon>
        <taxon>Phaseoleae</taxon>
        <taxon>Cajanus</taxon>
    </lineage>
</organism>
<comment type="subcellular location">
    <subcellularLocation>
        <location evidence="1 6">Membrane</location>
        <topology evidence="1 6">Multi-pass membrane protein</topology>
    </subcellularLocation>
</comment>
<dbReference type="Gramene" id="C.cajan_12109.t">
    <property type="protein sequence ID" value="C.cajan_12109.t"/>
    <property type="gene ID" value="C.cajan_12109"/>
</dbReference>
<feature type="domain" description="EamA" evidence="7">
    <location>
        <begin position="183"/>
        <end position="320"/>
    </location>
</feature>
<dbReference type="PANTHER" id="PTHR31218">
    <property type="entry name" value="WAT1-RELATED PROTEIN"/>
    <property type="match status" value="1"/>
</dbReference>
<dbReference type="OMA" id="RYILMIS"/>
<protein>
    <recommendedName>
        <fullName evidence="6">WAT1-related protein</fullName>
    </recommendedName>
</protein>
<dbReference type="Pfam" id="PF00892">
    <property type="entry name" value="EamA"/>
    <property type="match status" value="2"/>
</dbReference>
<dbReference type="InterPro" id="IPR030184">
    <property type="entry name" value="WAT1-related"/>
</dbReference>
<feature type="transmembrane region" description="Helical" evidence="6">
    <location>
        <begin position="104"/>
        <end position="126"/>
    </location>
</feature>
<evidence type="ECO:0000259" key="7">
    <source>
        <dbReference type="Pfam" id="PF00892"/>
    </source>
</evidence>
<feature type="transmembrane region" description="Helical" evidence="6">
    <location>
        <begin position="178"/>
        <end position="199"/>
    </location>
</feature>
<evidence type="ECO:0000256" key="3">
    <source>
        <dbReference type="ARBA" id="ARBA00022692"/>
    </source>
</evidence>
<evidence type="ECO:0000313" key="9">
    <source>
        <dbReference type="Proteomes" id="UP000075243"/>
    </source>
</evidence>
<evidence type="ECO:0000256" key="1">
    <source>
        <dbReference type="ARBA" id="ARBA00004141"/>
    </source>
</evidence>
<evidence type="ECO:0000256" key="2">
    <source>
        <dbReference type="ARBA" id="ARBA00007635"/>
    </source>
</evidence>
<accession>A0A151TGL1</accession>
<gene>
    <name evidence="8" type="ORF">KK1_012480</name>
</gene>
<name>A0A151TGL1_CAJCA</name>
<keyword evidence="3 6" id="KW-0812">Transmembrane</keyword>
<evidence type="ECO:0000313" key="8">
    <source>
        <dbReference type="EMBL" id="KYP66194.1"/>
    </source>
</evidence>
<evidence type="ECO:0000256" key="5">
    <source>
        <dbReference type="ARBA" id="ARBA00023136"/>
    </source>
</evidence>
<dbReference type="InterPro" id="IPR000620">
    <property type="entry name" value="EamA_dom"/>
</dbReference>
<dbReference type="EMBL" id="CM003608">
    <property type="protein sequence ID" value="KYP66194.1"/>
    <property type="molecule type" value="Genomic_DNA"/>
</dbReference>
<keyword evidence="4 6" id="KW-1133">Transmembrane helix</keyword>
<keyword evidence="9" id="KW-1185">Reference proteome</keyword>
<dbReference type="Proteomes" id="UP000075243">
    <property type="component" value="Chromosome 6"/>
</dbReference>